<dbReference type="EMBL" id="CP111015">
    <property type="protein sequence ID" value="WAR02771.1"/>
    <property type="molecule type" value="Genomic_DNA"/>
</dbReference>
<keyword evidence="4" id="KW-1185">Reference proteome</keyword>
<evidence type="ECO:0000256" key="1">
    <source>
        <dbReference type="SAM" id="Coils"/>
    </source>
</evidence>
<accession>A0ABY7E6J5</accession>
<evidence type="ECO:0000256" key="2">
    <source>
        <dbReference type="SAM" id="MobiDB-lite"/>
    </source>
</evidence>
<keyword evidence="1" id="KW-0175">Coiled coil</keyword>
<protein>
    <submittedName>
        <fullName evidence="3">Uncharacterized protein</fullName>
    </submittedName>
</protein>
<feature type="compositionally biased region" description="Polar residues" evidence="2">
    <location>
        <begin position="25"/>
        <end position="41"/>
    </location>
</feature>
<feature type="region of interest" description="Disordered" evidence="2">
    <location>
        <begin position="25"/>
        <end position="63"/>
    </location>
</feature>
<evidence type="ECO:0000313" key="4">
    <source>
        <dbReference type="Proteomes" id="UP001164746"/>
    </source>
</evidence>
<proteinExistence type="predicted"/>
<gene>
    <name evidence="3" type="ORF">MAR_009329</name>
</gene>
<name>A0ABY7E6J5_MYAAR</name>
<dbReference type="Proteomes" id="UP001164746">
    <property type="component" value="Chromosome 4"/>
</dbReference>
<sequence length="143" mass="16635">MKSIDPFKTDGRRWLAEDVKLKSIVQNSKTLSDQQSTSNITDPVLGRTRDTNGHQPRSSYKRSGVYMDDADERRPLLSKEELAEQIEDCHRRIIEREQEYERRAENLEDAAAQFEKIPPRIASEEILTIFNAISKPRCRLTKM</sequence>
<evidence type="ECO:0000313" key="3">
    <source>
        <dbReference type="EMBL" id="WAR02771.1"/>
    </source>
</evidence>
<reference evidence="3" key="1">
    <citation type="submission" date="2022-11" db="EMBL/GenBank/DDBJ databases">
        <title>Centuries of genome instability and evolution in soft-shell clam transmissible cancer (bioRxiv).</title>
        <authorList>
            <person name="Hart S.F.M."/>
            <person name="Yonemitsu M.A."/>
            <person name="Giersch R.M."/>
            <person name="Beal B.F."/>
            <person name="Arriagada G."/>
            <person name="Davis B.W."/>
            <person name="Ostrander E.A."/>
            <person name="Goff S.P."/>
            <person name="Metzger M.J."/>
        </authorList>
    </citation>
    <scope>NUCLEOTIDE SEQUENCE</scope>
    <source>
        <strain evidence="3">MELC-2E11</strain>
        <tissue evidence="3">Siphon/mantle</tissue>
    </source>
</reference>
<feature type="coiled-coil region" evidence="1">
    <location>
        <begin position="79"/>
        <end position="117"/>
    </location>
</feature>
<organism evidence="3 4">
    <name type="scientific">Mya arenaria</name>
    <name type="common">Soft-shell clam</name>
    <dbReference type="NCBI Taxonomy" id="6604"/>
    <lineage>
        <taxon>Eukaryota</taxon>
        <taxon>Metazoa</taxon>
        <taxon>Spiralia</taxon>
        <taxon>Lophotrochozoa</taxon>
        <taxon>Mollusca</taxon>
        <taxon>Bivalvia</taxon>
        <taxon>Autobranchia</taxon>
        <taxon>Heteroconchia</taxon>
        <taxon>Euheterodonta</taxon>
        <taxon>Imparidentia</taxon>
        <taxon>Neoheterodontei</taxon>
        <taxon>Myida</taxon>
        <taxon>Myoidea</taxon>
        <taxon>Myidae</taxon>
        <taxon>Mya</taxon>
    </lineage>
</organism>